<dbReference type="CDD" id="cd03443">
    <property type="entry name" value="PaaI_thioesterase"/>
    <property type="match status" value="1"/>
</dbReference>
<evidence type="ECO:0000256" key="2">
    <source>
        <dbReference type="ARBA" id="ARBA00022801"/>
    </source>
</evidence>
<dbReference type="Pfam" id="PF03061">
    <property type="entry name" value="4HBT"/>
    <property type="match status" value="1"/>
</dbReference>
<evidence type="ECO:0000313" key="4">
    <source>
        <dbReference type="EMBL" id="QVJ00183.1"/>
    </source>
</evidence>
<dbReference type="InterPro" id="IPR029069">
    <property type="entry name" value="HotDog_dom_sf"/>
</dbReference>
<dbReference type="InterPro" id="IPR003736">
    <property type="entry name" value="PAAI_dom"/>
</dbReference>
<organism evidence="4 5">
    <name type="scientific">Nocardiopsis eucommiae</name>
    <dbReference type="NCBI Taxonomy" id="2831970"/>
    <lineage>
        <taxon>Bacteria</taxon>
        <taxon>Bacillati</taxon>
        <taxon>Actinomycetota</taxon>
        <taxon>Actinomycetes</taxon>
        <taxon>Streptosporangiales</taxon>
        <taxon>Nocardiopsidaceae</taxon>
        <taxon>Nocardiopsis</taxon>
    </lineage>
</organism>
<reference evidence="4" key="1">
    <citation type="submission" date="2021-05" db="EMBL/GenBank/DDBJ databases">
        <authorList>
            <person name="Kaiqin L."/>
            <person name="Jian G."/>
        </authorList>
    </citation>
    <scope>NUCLEOTIDE SEQUENCE</scope>
    <source>
        <strain evidence="4">HDS5</strain>
    </source>
</reference>
<feature type="domain" description="Thioesterase" evidence="3">
    <location>
        <begin position="54"/>
        <end position="126"/>
    </location>
</feature>
<dbReference type="Gene3D" id="3.10.129.10">
    <property type="entry name" value="Hotdog Thioesterase"/>
    <property type="match status" value="1"/>
</dbReference>
<dbReference type="SUPFAM" id="SSF54637">
    <property type="entry name" value="Thioesterase/thiol ester dehydrase-isomerase"/>
    <property type="match status" value="1"/>
</dbReference>
<gene>
    <name evidence="4" type="primary">paaI</name>
    <name evidence="4" type="ORF">KGD82_15205</name>
</gene>
<dbReference type="InterPro" id="IPR006683">
    <property type="entry name" value="Thioestr_dom"/>
</dbReference>
<name>A0A975QJ77_9ACTN</name>
<dbReference type="Proteomes" id="UP000682416">
    <property type="component" value="Chromosome"/>
</dbReference>
<dbReference type="EMBL" id="CP074402">
    <property type="protein sequence ID" value="QVJ00183.1"/>
    <property type="molecule type" value="Genomic_DNA"/>
</dbReference>
<dbReference type="InterPro" id="IPR052723">
    <property type="entry name" value="Acyl-CoA_thioesterase_PaaI"/>
</dbReference>
<dbReference type="NCBIfam" id="TIGR00369">
    <property type="entry name" value="unchar_dom_1"/>
    <property type="match status" value="1"/>
</dbReference>
<dbReference type="PANTHER" id="PTHR42856:SF1">
    <property type="entry name" value="ACYL-COENZYME A THIOESTERASE PAAI"/>
    <property type="match status" value="1"/>
</dbReference>
<dbReference type="InterPro" id="IPR011973">
    <property type="entry name" value="PaaD"/>
</dbReference>
<sequence length="140" mass="14956">MSGTASEGRNETAWRMFEADRASKGLGMRLVEARDGFAVVEMVVGPLMLNGYDITHGGFVFALADTAFACACNLDGGDVTVASGADVTFVAPTKEGDLLVATAEERVRFGRSGVYDVTVRRGDEVVAEFRGRSRSLPQRS</sequence>
<dbReference type="KEGG" id="nec:KGD82_15205"/>
<dbReference type="FunFam" id="3.10.129.10:FF:000022">
    <property type="entry name" value="Phenylacetic acid degradation protein"/>
    <property type="match status" value="1"/>
</dbReference>
<dbReference type="EC" id="3.1.2.-" evidence="4"/>
<evidence type="ECO:0000256" key="1">
    <source>
        <dbReference type="ARBA" id="ARBA00008324"/>
    </source>
</evidence>
<keyword evidence="2 4" id="KW-0378">Hydrolase</keyword>
<dbReference type="GO" id="GO:0016289">
    <property type="term" value="F:acyl-CoA hydrolase activity"/>
    <property type="evidence" value="ECO:0007669"/>
    <property type="project" value="TreeGrafter"/>
</dbReference>
<dbReference type="AlphaFoldDB" id="A0A975QJ77"/>
<keyword evidence="5" id="KW-1185">Reference proteome</keyword>
<proteinExistence type="inferred from homology"/>
<dbReference type="PANTHER" id="PTHR42856">
    <property type="entry name" value="ACYL-COENZYME A THIOESTERASE PAAI"/>
    <property type="match status" value="1"/>
</dbReference>
<evidence type="ECO:0000259" key="3">
    <source>
        <dbReference type="Pfam" id="PF03061"/>
    </source>
</evidence>
<accession>A0A975QJ77</accession>
<comment type="similarity">
    <text evidence="1">Belongs to the thioesterase PaaI family.</text>
</comment>
<dbReference type="NCBIfam" id="TIGR02286">
    <property type="entry name" value="PaaD"/>
    <property type="match status" value="1"/>
</dbReference>
<evidence type="ECO:0000313" key="5">
    <source>
        <dbReference type="Proteomes" id="UP000682416"/>
    </source>
</evidence>
<protein>
    <submittedName>
        <fullName evidence="4">Hydroxyphenylacetyl-CoA thioesterase PaaI</fullName>
        <ecNumber evidence="4">3.1.2.-</ecNumber>
    </submittedName>
</protein>